<evidence type="ECO:0000256" key="2">
    <source>
        <dbReference type="ARBA" id="ARBA00004727"/>
    </source>
</evidence>
<evidence type="ECO:0000256" key="5">
    <source>
        <dbReference type="ARBA" id="ARBA00022679"/>
    </source>
</evidence>
<dbReference type="PANTHER" id="PTHR46083">
    <property type="match status" value="1"/>
</dbReference>
<dbReference type="InterPro" id="IPR013534">
    <property type="entry name" value="Starch_synth_cat_dom"/>
</dbReference>
<gene>
    <name evidence="9" type="ORF">ZEAMMB73_Zm00001d051976</name>
</gene>
<evidence type="ECO:0000256" key="4">
    <source>
        <dbReference type="ARBA" id="ARBA00022676"/>
    </source>
</evidence>
<evidence type="ECO:0000256" key="7">
    <source>
        <dbReference type="SAM" id="MobiDB-lite"/>
    </source>
</evidence>
<evidence type="ECO:0000256" key="6">
    <source>
        <dbReference type="ARBA" id="ARBA00022922"/>
    </source>
</evidence>
<protein>
    <recommendedName>
        <fullName evidence="3">starch synthase</fullName>
        <ecNumber evidence="3">2.4.1.21</ecNumber>
    </recommendedName>
</protein>
<dbReference type="EC" id="2.4.1.21" evidence="3"/>
<dbReference type="GO" id="GO:0009011">
    <property type="term" value="F:alpha-1,4-glucan glucosyltransferase (ADP-glucose donor) activity"/>
    <property type="evidence" value="ECO:0007669"/>
    <property type="project" value="UniProtKB-EC"/>
</dbReference>
<comment type="pathway">
    <text evidence="2">Glycan biosynthesis; starch biosynthesis.</text>
</comment>
<evidence type="ECO:0000256" key="3">
    <source>
        <dbReference type="ARBA" id="ARBA00012588"/>
    </source>
</evidence>
<comment type="catalytic activity">
    <reaction evidence="1">
        <text>[(1-&gt;4)-alpha-D-glucosyl](n) + ADP-alpha-D-glucose = [(1-&gt;4)-alpha-D-glucosyl](n+1) + ADP + H(+)</text>
        <dbReference type="Rhea" id="RHEA:18189"/>
        <dbReference type="Rhea" id="RHEA-COMP:9584"/>
        <dbReference type="Rhea" id="RHEA-COMP:9587"/>
        <dbReference type="ChEBI" id="CHEBI:15378"/>
        <dbReference type="ChEBI" id="CHEBI:15444"/>
        <dbReference type="ChEBI" id="CHEBI:57498"/>
        <dbReference type="ChEBI" id="CHEBI:456216"/>
        <dbReference type="EC" id="2.4.1.21"/>
    </reaction>
</comment>
<evidence type="ECO:0000259" key="8">
    <source>
        <dbReference type="Pfam" id="PF08323"/>
    </source>
</evidence>
<evidence type="ECO:0000313" key="9">
    <source>
        <dbReference type="EMBL" id="AQK55665.1"/>
    </source>
</evidence>
<sequence length="524" mass="58825">METPRLVVGAASRAPPPAPRSQRRRILRPCGGAHCSPSARAAPPVLLTRCSSYSSSREGNGDSHDILYINKQRLIAMEEMKKLHDENNLLLEEIQGLETEMQGAVSVANIFRLRNYMDDNVKFLNLQQSYADCIPLEAAQSSSFSELLLRIDTMVISGMISMTEASDLREKLVTNRSIIQSTFCDIHHKPNTELLSELQLFLRKPIDTSSGVGLVIIEPSQLSYFSRDMLRGYPDDFERFSYFSRASLDYIVKSGKRPDIIHIHNWETAIVAPLFWEIFAHQGLGNTRILLTCQDLNSECLEEPNKLEMCGLDPRKLHRPDRLQDTNKTHLVNILKGGIVYSNKVVLMSSTHSKDALIQGSRHELQSTLAAHREKILVASYGLDGELWDPFKDIYLPRRYSANDIEGKSICRQALRRRLRFNGDSSIIVGCICDDNSDVHSLKEAVHVALHRNTQVCGSVVNSILQALKGEIKGDKIAFVEAYDEALAHLIYAGSDIILCSSFQDPSLQIAVCETSLLFSCFFQ</sequence>
<feature type="domain" description="Starch synthase catalytic" evidence="8">
    <location>
        <begin position="210"/>
        <end position="369"/>
    </location>
</feature>
<evidence type="ECO:0000256" key="1">
    <source>
        <dbReference type="ARBA" id="ARBA00001478"/>
    </source>
</evidence>
<dbReference type="UniPathway" id="UPA00152"/>
<dbReference type="GO" id="GO:0019252">
    <property type="term" value="P:starch biosynthetic process"/>
    <property type="evidence" value="ECO:0007669"/>
    <property type="project" value="UniProtKB-UniPathway"/>
</dbReference>
<dbReference type="SMR" id="A0A1D6QBP0"/>
<keyword evidence="4" id="KW-0328">Glycosyltransferase</keyword>
<dbReference type="EMBL" id="CM000780">
    <property type="protein sequence ID" value="AQK55665.1"/>
    <property type="molecule type" value="Genomic_DNA"/>
</dbReference>
<dbReference type="Gene3D" id="3.40.50.2000">
    <property type="entry name" value="Glycogen Phosphorylase B"/>
    <property type="match status" value="2"/>
</dbReference>
<keyword evidence="5" id="KW-0808">Transferase</keyword>
<name>A0A1D6QBP0_MAIZE</name>
<dbReference type="ExpressionAtlas" id="A0A1D6QBP0">
    <property type="expression patterns" value="baseline and differential"/>
</dbReference>
<dbReference type="AlphaFoldDB" id="A0A1D6QBP0"/>
<proteinExistence type="predicted"/>
<dbReference type="STRING" id="4577.A0A1D6QBP0"/>
<accession>A0A1D6QBP0</accession>
<dbReference type="SUPFAM" id="SSF53756">
    <property type="entry name" value="UDP-Glycosyltransferase/glycogen phosphorylase"/>
    <property type="match status" value="1"/>
</dbReference>
<organism evidence="9">
    <name type="scientific">Zea mays</name>
    <name type="common">Maize</name>
    <dbReference type="NCBI Taxonomy" id="4577"/>
    <lineage>
        <taxon>Eukaryota</taxon>
        <taxon>Viridiplantae</taxon>
        <taxon>Streptophyta</taxon>
        <taxon>Embryophyta</taxon>
        <taxon>Tracheophyta</taxon>
        <taxon>Spermatophyta</taxon>
        <taxon>Magnoliopsida</taxon>
        <taxon>Liliopsida</taxon>
        <taxon>Poales</taxon>
        <taxon>Poaceae</taxon>
        <taxon>PACMAD clade</taxon>
        <taxon>Panicoideae</taxon>
        <taxon>Andropogonodae</taxon>
        <taxon>Andropogoneae</taxon>
        <taxon>Tripsacinae</taxon>
        <taxon>Zea</taxon>
    </lineage>
</organism>
<feature type="region of interest" description="Disordered" evidence="7">
    <location>
        <begin position="1"/>
        <end position="24"/>
    </location>
</feature>
<dbReference type="InParanoid" id="A0A1D6QBP0"/>
<keyword evidence="6" id="KW-0750">Starch biosynthesis</keyword>
<dbReference type="PANTHER" id="PTHR46083:SF3">
    <property type="entry name" value="UDP-GLYCOSYLTRANSFERASE SUPERFAMILY PROTEIN"/>
    <property type="match status" value="1"/>
</dbReference>
<dbReference type="Pfam" id="PF08323">
    <property type="entry name" value="Glyco_transf_5"/>
    <property type="match status" value="1"/>
</dbReference>
<reference evidence="9" key="1">
    <citation type="submission" date="2015-12" db="EMBL/GenBank/DDBJ databases">
        <title>Update maize B73 reference genome by single molecule sequencing technologies.</title>
        <authorList>
            <consortium name="Maize Genome Sequencing Project"/>
            <person name="Ware D."/>
        </authorList>
    </citation>
    <scope>NUCLEOTIDE SEQUENCE</scope>
    <source>
        <tissue evidence="9">Seedling</tissue>
    </source>
</reference>